<evidence type="ECO:0008006" key="4">
    <source>
        <dbReference type="Google" id="ProtNLM"/>
    </source>
</evidence>
<proteinExistence type="predicted"/>
<gene>
    <name evidence="2" type="ORF">TeGR_g2758</name>
</gene>
<sequence length="361" mass="36743">MTLGHFALSLSPSSPSQLPNISNAIATLQRCTLLAPPSSPPSQVRVFLLCRDVAGDAARSCVAVLRPGGLESCALDLSLSAEEEVALELEVVGGKVEGLQVDIVGYFQQCPGDEDEEEGYGMYGEDSEDSEDEGGGFFEFPGEDGSSDGSSSDSSGEQKGKLAAMFGKGKGGTPRVEMLDDDGNARAGSDSDGGPAGDPWKGRRKGGKGGESEDSDGSDDGSEEEEEEEEDSASDSDSSEDEELQVSPEELARGQRALEARLKAHAAAAAAAAGQLPSAPVGGEAGRLFMDDSELGRANAVYGKLKERAVSGGGGGKGVARKEQGGAKAAPPGQSKGGQGGKQGGGGGKKKNNKKKKGGNK</sequence>
<name>A0ABQ6M3R1_9STRA</name>
<feature type="compositionally biased region" description="Low complexity" evidence="1">
    <location>
        <begin position="265"/>
        <end position="279"/>
    </location>
</feature>
<evidence type="ECO:0000313" key="3">
    <source>
        <dbReference type="Proteomes" id="UP001165060"/>
    </source>
</evidence>
<feature type="compositionally biased region" description="Basic and acidic residues" evidence="1">
    <location>
        <begin position="250"/>
        <end position="262"/>
    </location>
</feature>
<reference evidence="2 3" key="1">
    <citation type="journal article" date="2023" name="Commun. Biol.">
        <title>Genome analysis of Parmales, the sister group of diatoms, reveals the evolutionary specialization of diatoms from phago-mixotrophs to photoautotrophs.</title>
        <authorList>
            <person name="Ban H."/>
            <person name="Sato S."/>
            <person name="Yoshikawa S."/>
            <person name="Yamada K."/>
            <person name="Nakamura Y."/>
            <person name="Ichinomiya M."/>
            <person name="Sato N."/>
            <person name="Blanc-Mathieu R."/>
            <person name="Endo H."/>
            <person name="Kuwata A."/>
            <person name="Ogata H."/>
        </authorList>
    </citation>
    <scope>NUCLEOTIDE SEQUENCE [LARGE SCALE GENOMIC DNA]</scope>
</reference>
<dbReference type="EMBL" id="BRYB01003669">
    <property type="protein sequence ID" value="GMI19004.1"/>
    <property type="molecule type" value="Genomic_DNA"/>
</dbReference>
<protein>
    <recommendedName>
        <fullName evidence="4">Nucleoplasmin-like domain-containing protein</fullName>
    </recommendedName>
</protein>
<comment type="caution">
    <text evidence="2">The sequence shown here is derived from an EMBL/GenBank/DDBJ whole genome shotgun (WGS) entry which is preliminary data.</text>
</comment>
<dbReference type="Proteomes" id="UP001165060">
    <property type="component" value="Unassembled WGS sequence"/>
</dbReference>
<keyword evidence="3" id="KW-1185">Reference proteome</keyword>
<evidence type="ECO:0000256" key="1">
    <source>
        <dbReference type="SAM" id="MobiDB-lite"/>
    </source>
</evidence>
<feature type="compositionally biased region" description="Gly residues" evidence="1">
    <location>
        <begin position="335"/>
        <end position="347"/>
    </location>
</feature>
<feature type="compositionally biased region" description="Acidic residues" evidence="1">
    <location>
        <begin position="112"/>
        <end position="134"/>
    </location>
</feature>
<feature type="region of interest" description="Disordered" evidence="1">
    <location>
        <begin position="305"/>
        <end position="361"/>
    </location>
</feature>
<feature type="compositionally biased region" description="Basic residues" evidence="1">
    <location>
        <begin position="348"/>
        <end position="361"/>
    </location>
</feature>
<organism evidence="2 3">
    <name type="scientific">Tetraparma gracilis</name>
    <dbReference type="NCBI Taxonomy" id="2962635"/>
    <lineage>
        <taxon>Eukaryota</taxon>
        <taxon>Sar</taxon>
        <taxon>Stramenopiles</taxon>
        <taxon>Ochrophyta</taxon>
        <taxon>Bolidophyceae</taxon>
        <taxon>Parmales</taxon>
        <taxon>Triparmaceae</taxon>
        <taxon>Tetraparma</taxon>
    </lineage>
</organism>
<accession>A0ABQ6M3R1</accession>
<feature type="region of interest" description="Disordered" evidence="1">
    <location>
        <begin position="110"/>
        <end position="287"/>
    </location>
</feature>
<evidence type="ECO:0000313" key="2">
    <source>
        <dbReference type="EMBL" id="GMI19004.1"/>
    </source>
</evidence>
<feature type="compositionally biased region" description="Acidic residues" evidence="1">
    <location>
        <begin position="212"/>
        <end position="244"/>
    </location>
</feature>
<feature type="compositionally biased region" description="Low complexity" evidence="1">
    <location>
        <begin position="187"/>
        <end position="199"/>
    </location>
</feature>